<gene>
    <name evidence="4" type="ORF">C884_00261</name>
</gene>
<keyword evidence="2 4" id="KW-0067">ATP-binding</keyword>
<dbReference type="InterPro" id="IPR003439">
    <property type="entry name" value="ABC_transporter-like_ATP-bd"/>
</dbReference>
<feature type="domain" description="ABC transporter" evidence="3">
    <location>
        <begin position="26"/>
        <end position="255"/>
    </location>
</feature>
<proteinExistence type="predicted"/>
<dbReference type="SMART" id="SM00382">
    <property type="entry name" value="AAA"/>
    <property type="match status" value="1"/>
</dbReference>
<dbReference type="Proteomes" id="UP000009877">
    <property type="component" value="Unassembled WGS sequence"/>
</dbReference>
<organism evidence="4 5">
    <name type="scientific">Kocuria palustris PEL</name>
    <dbReference type="NCBI Taxonomy" id="1236550"/>
    <lineage>
        <taxon>Bacteria</taxon>
        <taxon>Bacillati</taxon>
        <taxon>Actinomycetota</taxon>
        <taxon>Actinomycetes</taxon>
        <taxon>Micrococcales</taxon>
        <taxon>Micrococcaceae</taxon>
        <taxon>Kocuria</taxon>
    </lineage>
</organism>
<evidence type="ECO:0000259" key="3">
    <source>
        <dbReference type="PROSITE" id="PS50893"/>
    </source>
</evidence>
<accession>M2WDK8</accession>
<reference evidence="4 5" key="1">
    <citation type="journal article" date="2014" name="Genome Announc.">
        <title>Draft Genome Sequence of Kocuria palustris PEL.</title>
        <authorList>
            <person name="Sharma G."/>
            <person name="Khatri I."/>
            <person name="Subramanian S."/>
        </authorList>
    </citation>
    <scope>NUCLEOTIDE SEQUENCE [LARGE SCALE GENOMIC DNA]</scope>
    <source>
        <strain evidence="4 5">PEL</strain>
    </source>
</reference>
<evidence type="ECO:0000256" key="2">
    <source>
        <dbReference type="ARBA" id="ARBA00022840"/>
    </source>
</evidence>
<dbReference type="EMBL" id="ANHZ02000011">
    <property type="protein sequence ID" value="EME36587.1"/>
    <property type="molecule type" value="Genomic_DNA"/>
</dbReference>
<dbReference type="GO" id="GO:0005886">
    <property type="term" value="C:plasma membrane"/>
    <property type="evidence" value="ECO:0007669"/>
    <property type="project" value="TreeGrafter"/>
</dbReference>
<dbReference type="SUPFAM" id="SSF52540">
    <property type="entry name" value="P-loop containing nucleoside triphosphate hydrolases"/>
    <property type="match status" value="1"/>
</dbReference>
<dbReference type="PROSITE" id="PS50893">
    <property type="entry name" value="ABC_TRANSPORTER_2"/>
    <property type="match status" value="1"/>
</dbReference>
<evidence type="ECO:0000313" key="5">
    <source>
        <dbReference type="Proteomes" id="UP000009877"/>
    </source>
</evidence>
<dbReference type="GO" id="GO:0022857">
    <property type="term" value="F:transmembrane transporter activity"/>
    <property type="evidence" value="ECO:0007669"/>
    <property type="project" value="TreeGrafter"/>
</dbReference>
<evidence type="ECO:0000256" key="1">
    <source>
        <dbReference type="ARBA" id="ARBA00022741"/>
    </source>
</evidence>
<protein>
    <submittedName>
        <fullName evidence="4">ABC transport system ATP-binding protein</fullName>
    </submittedName>
</protein>
<dbReference type="GO" id="GO:0005524">
    <property type="term" value="F:ATP binding"/>
    <property type="evidence" value="ECO:0007669"/>
    <property type="project" value="UniProtKB-KW"/>
</dbReference>
<dbReference type="GO" id="GO:0016887">
    <property type="term" value="F:ATP hydrolysis activity"/>
    <property type="evidence" value="ECO:0007669"/>
    <property type="project" value="InterPro"/>
</dbReference>
<dbReference type="PANTHER" id="PTHR24220">
    <property type="entry name" value="IMPORT ATP-BINDING PROTEIN"/>
    <property type="match status" value="1"/>
</dbReference>
<dbReference type="RefSeq" id="WP_006214675.1">
    <property type="nucleotide sequence ID" value="NZ_ANHZ02000011.1"/>
</dbReference>
<keyword evidence="1" id="KW-0547">Nucleotide-binding</keyword>
<dbReference type="InterPro" id="IPR017871">
    <property type="entry name" value="ABC_transporter-like_CS"/>
</dbReference>
<sequence length="255" mass="27357">MTVLSTAPAPWQSAEAAERVDSAAALRLRDVRLSWPDGQDDDGRPRVVHALDGVSMEAPAGVLTAVTGPSGSGKSSLLSVVAGLVGASSGQVLIGGRDVVQMTPEQRAEMRRTRVGVVFQQPNLLASLTAREQLLLTAHIGGQDRRRRREAARRADELLELLGLEAAAGRRPHQLSGGQQQRVNIGRALMSSPSVMLVDEPTAALDHERSISVMQMLRDATRRFGTATVLVTHEAELLEDDDRRLTLVDGRLTAG</sequence>
<dbReference type="InterPro" id="IPR027417">
    <property type="entry name" value="P-loop_NTPase"/>
</dbReference>
<evidence type="ECO:0000313" key="4">
    <source>
        <dbReference type="EMBL" id="EME36587.1"/>
    </source>
</evidence>
<dbReference type="AlphaFoldDB" id="M2WDK8"/>
<keyword evidence="5" id="KW-1185">Reference proteome</keyword>
<comment type="caution">
    <text evidence="4">The sequence shown here is derived from an EMBL/GenBank/DDBJ whole genome shotgun (WGS) entry which is preliminary data.</text>
</comment>
<dbReference type="InterPro" id="IPR015854">
    <property type="entry name" value="ABC_transpr_LolD-like"/>
</dbReference>
<dbReference type="STRING" id="71999.KPaMU14_02035"/>
<name>M2WDK8_9MICC</name>
<dbReference type="InterPro" id="IPR003593">
    <property type="entry name" value="AAA+_ATPase"/>
</dbReference>
<dbReference type="Pfam" id="PF00005">
    <property type="entry name" value="ABC_tran"/>
    <property type="match status" value="1"/>
</dbReference>
<dbReference type="PANTHER" id="PTHR24220:SF685">
    <property type="entry name" value="ABC TRANSPORTER RELATED"/>
    <property type="match status" value="1"/>
</dbReference>
<dbReference type="PROSITE" id="PS00211">
    <property type="entry name" value="ABC_TRANSPORTER_1"/>
    <property type="match status" value="1"/>
</dbReference>
<dbReference type="Gene3D" id="3.40.50.300">
    <property type="entry name" value="P-loop containing nucleotide triphosphate hydrolases"/>
    <property type="match status" value="1"/>
</dbReference>